<gene>
    <name evidence="1" type="ORF">OXD698_LOCUS49153</name>
</gene>
<dbReference type="Proteomes" id="UP000663844">
    <property type="component" value="Unassembled WGS sequence"/>
</dbReference>
<dbReference type="InterPro" id="IPR011042">
    <property type="entry name" value="6-blade_b-propeller_TolB-like"/>
</dbReference>
<evidence type="ECO:0000313" key="1">
    <source>
        <dbReference type="EMBL" id="CAF4358125.1"/>
    </source>
</evidence>
<dbReference type="EMBL" id="CAJOAZ010021658">
    <property type="protein sequence ID" value="CAF4358125.1"/>
    <property type="molecule type" value="Genomic_DNA"/>
</dbReference>
<feature type="non-terminal residue" evidence="1">
    <location>
        <position position="1"/>
    </location>
</feature>
<name>A0A820LJH2_9BILA</name>
<accession>A0A820LJH2</accession>
<reference evidence="1" key="1">
    <citation type="submission" date="2021-02" db="EMBL/GenBank/DDBJ databases">
        <authorList>
            <person name="Nowell W R."/>
        </authorList>
    </citation>
    <scope>NUCLEOTIDE SEQUENCE</scope>
</reference>
<dbReference type="SUPFAM" id="SSF63825">
    <property type="entry name" value="YWTD domain"/>
    <property type="match status" value="1"/>
</dbReference>
<protein>
    <submittedName>
        <fullName evidence="1">Uncharacterized protein</fullName>
    </submittedName>
</protein>
<dbReference type="AlphaFoldDB" id="A0A820LJH2"/>
<dbReference type="Gene3D" id="2.120.10.30">
    <property type="entry name" value="TolB, C-terminal domain"/>
    <property type="match status" value="1"/>
</dbReference>
<evidence type="ECO:0000313" key="2">
    <source>
        <dbReference type="Proteomes" id="UP000663844"/>
    </source>
</evidence>
<sequence length="112" mass="12983">QSGVRLKSDLKSCEPVKEFLLLTRLISIRAIDFNRDSNIEARPPIVPDRQTTILDSAFDYRQNIVYFYSARNRMIYSSTMNGEKSVPITTSKVFPLVTAMAYDWYSKLLYMT</sequence>
<comment type="caution">
    <text evidence="1">The sequence shown here is derived from an EMBL/GenBank/DDBJ whole genome shotgun (WGS) entry which is preliminary data.</text>
</comment>
<proteinExistence type="predicted"/>
<organism evidence="1 2">
    <name type="scientific">Adineta steineri</name>
    <dbReference type="NCBI Taxonomy" id="433720"/>
    <lineage>
        <taxon>Eukaryota</taxon>
        <taxon>Metazoa</taxon>
        <taxon>Spiralia</taxon>
        <taxon>Gnathifera</taxon>
        <taxon>Rotifera</taxon>
        <taxon>Eurotatoria</taxon>
        <taxon>Bdelloidea</taxon>
        <taxon>Adinetida</taxon>
        <taxon>Adinetidae</taxon>
        <taxon>Adineta</taxon>
    </lineage>
</organism>